<evidence type="ECO:0000313" key="2">
    <source>
        <dbReference type="Proteomes" id="UP001056978"/>
    </source>
</evidence>
<sequence>MGNTQAILSEKDQKDLLQAANFSETDIKKMYKRFIELDTNKNGQLDPNELFDVPEISDNPLVKRVISIFDSNSDGKVSFVEFLVGITKLASSTDDFQKKKFAFDIYDINKDGMISNGELFTVMKMMIGNNLNDIQLQQLVDRTILQADKDGDGMISFEEFKDMISHMDVGNIHIFNNNKITTNIRSIYFCINFIIVVSNKIIKLTEYRQQHRKTVDGRLCAAAFVQDDQTYTDCTKATDPNGITGKDWCYVEVQLIGKGNRDWDYCKGVINYDVVRSKARTFFQAKSNELSSAVTKLDVEHKKLGGIYEKYQEICGATSELLKKKIQEINDIAKISSRNINKLLLQASSISDTETKMYELEDEVDKNRKAFLENKKNCSVLKGYAVEDRADGLIGSYYDNAYFSGYPVSINTDKYINYIWDTGIPIENIPYQHFSVRWDGYLKIPQTGNYIITIEHDCGVRIFLDNSPIIVSNMPYPKEDESEEMKPISVLPIEKINAKVHKISSEKLGLIGGKKYKFRIEYFHLSSIKYENPDNAHIIIYWKSDNIVEEIIPTNYFFQGNVTSPLRISELRGNEYEIIFLENGVYAFMNSLDFIVTDIPTIYERSKAIRTLSDPNKNTIRFRINAYSTAYIAIPKEEKEIPLNDVSKKNFVNTKETLSIYQVQEANTNATEQKIYNVFSSEYYEGEVIIKLQKPTPFLIFMQQKELRSTDICRGYIQAVSLTNSAYFNSCYTSSYESKKFDCNAGFSGDNHEKEYSTWKTASNKSLGQYVSINFNYDMDIYSFTFKTLNSTENAITELSLYFPNTKNPETFTISLGHHHYKLKTPIKTKTIKAVISKVNDPKSQSGGNIAFYGIPCIDSKNQQINIEKKNQYEINIFFRSKNVNILTKPLNWLIDSGMKKQVHGNFKYGWEKLPTSIESENLDKKDLSHAGISFLPLECKINEACDTLNTWSIDLLHEGTYYISIEIGSPSGRQELNSIKVNGEVFINNIFLKPKQYTKVSAEVNITKNKIVQISTNTNTKNIDIEYEQYYNRNFVASLAICLKLHGNGKEKMEMKDFNNLKFYNYIPVNRELKKCCVPCPDTEEFEVKLNQELDEQLKNAFQGNILDQINARNINVDLKRDLQKKLNILSKRTDKAIIELIKRKINESKNNKETSNVNDEQENTSMTLNFDRKNDHNLGHLLHQTLNKLDVMDESD</sequence>
<organism evidence="1 2">
    <name type="scientific">Plasmodium brasilianum</name>
    <dbReference type="NCBI Taxonomy" id="5824"/>
    <lineage>
        <taxon>Eukaryota</taxon>
        <taxon>Sar</taxon>
        <taxon>Alveolata</taxon>
        <taxon>Apicomplexa</taxon>
        <taxon>Aconoidasida</taxon>
        <taxon>Haemosporida</taxon>
        <taxon>Plasmodiidae</taxon>
        <taxon>Plasmodium</taxon>
        <taxon>Plasmodium (Plasmodium)</taxon>
    </lineage>
</organism>
<dbReference type="Proteomes" id="UP001056978">
    <property type="component" value="Chromosome 12"/>
</dbReference>
<name>A0ACB9Y720_PLABR</name>
<protein>
    <submittedName>
        <fullName evidence="1">Pre-mRNA-splicing factor CWF18</fullName>
    </submittedName>
</protein>
<accession>A0ACB9Y720</accession>
<gene>
    <name evidence="1" type="ORF">MKS88_004569</name>
</gene>
<comment type="caution">
    <text evidence="1">The sequence shown here is derived from an EMBL/GenBank/DDBJ whole genome shotgun (WGS) entry which is preliminary data.</text>
</comment>
<evidence type="ECO:0000313" key="1">
    <source>
        <dbReference type="EMBL" id="KAI4836765.1"/>
    </source>
</evidence>
<keyword evidence="2" id="KW-1185">Reference proteome</keyword>
<dbReference type="EMBL" id="CM043780">
    <property type="protein sequence ID" value="KAI4836765.1"/>
    <property type="molecule type" value="Genomic_DNA"/>
</dbReference>
<reference evidence="1" key="1">
    <citation type="submission" date="2022-06" db="EMBL/GenBank/DDBJ databases">
        <title>The First Complete Genome of the Simian Malaria Parasite Plasmodium brasilianum.</title>
        <authorList>
            <person name="Bajic M."/>
            <person name="Ravishankar S."/>
        </authorList>
    </citation>
    <scope>NUCLEOTIDE SEQUENCE</scope>
    <source>
        <strain evidence="1">Bolivian I</strain>
    </source>
</reference>
<proteinExistence type="predicted"/>